<feature type="region of interest" description="Disordered" evidence="1">
    <location>
        <begin position="336"/>
        <end position="356"/>
    </location>
</feature>
<dbReference type="Gene3D" id="3.40.50.300">
    <property type="entry name" value="P-loop containing nucleotide triphosphate hydrolases"/>
    <property type="match status" value="1"/>
</dbReference>
<protein>
    <submittedName>
        <fullName evidence="4">GTP-binding protein HSR1</fullName>
    </submittedName>
</protein>
<dbReference type="InterPro" id="IPR027417">
    <property type="entry name" value="P-loop_NTPase"/>
</dbReference>
<feature type="compositionally biased region" description="Gly residues" evidence="1">
    <location>
        <begin position="336"/>
        <end position="348"/>
    </location>
</feature>
<accession>A0A5C5BDM9</accession>
<dbReference type="EMBL" id="VENP01000025">
    <property type="protein sequence ID" value="TNU74094.1"/>
    <property type="molecule type" value="Genomic_DNA"/>
</dbReference>
<keyword evidence="2" id="KW-0472">Membrane</keyword>
<feature type="transmembrane region" description="Helical" evidence="2">
    <location>
        <begin position="481"/>
        <end position="506"/>
    </location>
</feature>
<organism evidence="4 5">
    <name type="scientific">Miniimonas arenae</name>
    <dbReference type="NCBI Taxonomy" id="676201"/>
    <lineage>
        <taxon>Bacteria</taxon>
        <taxon>Bacillati</taxon>
        <taxon>Actinomycetota</taxon>
        <taxon>Actinomycetes</taxon>
        <taxon>Micrococcales</taxon>
        <taxon>Beutenbergiaceae</taxon>
        <taxon>Miniimonas</taxon>
    </lineage>
</organism>
<dbReference type="PANTHER" id="PTHR42698:SF1">
    <property type="entry name" value="GTPASE ERA, MITOCHONDRIAL"/>
    <property type="match status" value="1"/>
</dbReference>
<dbReference type="PANTHER" id="PTHR42698">
    <property type="entry name" value="GTPASE ERA"/>
    <property type="match status" value="1"/>
</dbReference>
<dbReference type="GO" id="GO:0000028">
    <property type="term" value="P:ribosomal small subunit assembly"/>
    <property type="evidence" value="ECO:0007669"/>
    <property type="project" value="TreeGrafter"/>
</dbReference>
<keyword evidence="2" id="KW-1133">Transmembrane helix</keyword>
<dbReference type="InterPro" id="IPR006073">
    <property type="entry name" value="GTP-bd"/>
</dbReference>
<keyword evidence="5" id="KW-1185">Reference proteome</keyword>
<evidence type="ECO:0000259" key="3">
    <source>
        <dbReference type="Pfam" id="PF01926"/>
    </source>
</evidence>
<keyword evidence="2" id="KW-0812">Transmembrane</keyword>
<comment type="caution">
    <text evidence="4">The sequence shown here is derived from an EMBL/GenBank/DDBJ whole genome shotgun (WGS) entry which is preliminary data.</text>
</comment>
<dbReference type="InterPro" id="IPR005662">
    <property type="entry name" value="GTPase_Era-like"/>
</dbReference>
<sequence length="556" mass="58154">MRAASLDLASRTRALASAIEAAEGRLPEPLLERARGVLARASERAELSSEHTVVALAGATGAGKSSVFNALVGSEVARTSEQRPTTAHALAVVAERAELRAGSDELLAWLEVPARHERPIDEDHPDGLVLLDLPDHDSVVRAHRERADHVTQRADLLVWVTNPQKYADAVLHERYLAPLAGHGGDVVVVLNQIDRLSAPEAAACLDDLERLVRADGLSATVLGVSARTGAGLPALRRLVVKAVERRQVATGRLVADIRGVANELAAAVPPATDSARAARAARGRLVDTLEQAAGVPLVVEAVRVSSVRDAVAHTGWPPTRWVQRLRADPLRTLGLRGSGRVGRPGGTDDGAASSAGLPADEDALVRTSVPPASPAVRAQVATAARAYVQAAAAALPAAWGERLNAAVVGRAALITDALDVAVARGVRLRPARWWRAVGSLQWLLLAVLVAGLLWLAGLALVDYLRLPQLPDPVLTVGELVVPWPTLLSLGGALLGIAVAAIARIGARVGAARRARAVGARLRRAVEDVAQRRLLAEVDGELTAAENLRAAAVVAAA</sequence>
<feature type="transmembrane region" description="Helical" evidence="2">
    <location>
        <begin position="442"/>
        <end position="461"/>
    </location>
</feature>
<evidence type="ECO:0000256" key="2">
    <source>
        <dbReference type="SAM" id="Phobius"/>
    </source>
</evidence>
<dbReference type="SUPFAM" id="SSF52540">
    <property type="entry name" value="P-loop containing nucleoside triphosphate hydrolases"/>
    <property type="match status" value="1"/>
</dbReference>
<feature type="domain" description="G" evidence="3">
    <location>
        <begin position="54"/>
        <end position="191"/>
    </location>
</feature>
<gene>
    <name evidence="4" type="ORF">FH969_08090</name>
</gene>
<name>A0A5C5BDM9_9MICO</name>
<dbReference type="Proteomes" id="UP000313849">
    <property type="component" value="Unassembled WGS sequence"/>
</dbReference>
<dbReference type="AlphaFoldDB" id="A0A5C5BDM9"/>
<dbReference type="GO" id="GO:0005829">
    <property type="term" value="C:cytosol"/>
    <property type="evidence" value="ECO:0007669"/>
    <property type="project" value="TreeGrafter"/>
</dbReference>
<reference evidence="4 5" key="1">
    <citation type="submission" date="2019-06" db="EMBL/GenBank/DDBJ databases">
        <title>Draft genome sequence of Miniimonas arenae KCTC 19750T isolated from sea sand.</title>
        <authorList>
            <person name="Park S.-J."/>
        </authorList>
    </citation>
    <scope>NUCLEOTIDE SEQUENCE [LARGE SCALE GENOMIC DNA]</scope>
    <source>
        <strain evidence="4 5">KCTC 19750</strain>
    </source>
</reference>
<proteinExistence type="predicted"/>
<dbReference type="RefSeq" id="WP_139986860.1">
    <property type="nucleotide sequence ID" value="NZ_VENP01000025.1"/>
</dbReference>
<evidence type="ECO:0000256" key="1">
    <source>
        <dbReference type="SAM" id="MobiDB-lite"/>
    </source>
</evidence>
<dbReference type="GO" id="GO:0005525">
    <property type="term" value="F:GTP binding"/>
    <property type="evidence" value="ECO:0007669"/>
    <property type="project" value="InterPro"/>
</dbReference>
<evidence type="ECO:0000313" key="4">
    <source>
        <dbReference type="EMBL" id="TNU74094.1"/>
    </source>
</evidence>
<dbReference type="GO" id="GO:0019843">
    <property type="term" value="F:rRNA binding"/>
    <property type="evidence" value="ECO:0007669"/>
    <property type="project" value="TreeGrafter"/>
</dbReference>
<evidence type="ECO:0000313" key="5">
    <source>
        <dbReference type="Proteomes" id="UP000313849"/>
    </source>
</evidence>
<dbReference type="OrthoDB" id="974105at2"/>
<dbReference type="Pfam" id="PF01926">
    <property type="entry name" value="MMR_HSR1"/>
    <property type="match status" value="1"/>
</dbReference>
<dbReference type="GO" id="GO:0043024">
    <property type="term" value="F:ribosomal small subunit binding"/>
    <property type="evidence" value="ECO:0007669"/>
    <property type="project" value="TreeGrafter"/>
</dbReference>